<evidence type="ECO:0000256" key="1">
    <source>
        <dbReference type="SAM" id="MobiDB-lite"/>
    </source>
</evidence>
<organism evidence="2">
    <name type="scientific">uncultured Anaerotruncus sp</name>
    <dbReference type="NCBI Taxonomy" id="905011"/>
    <lineage>
        <taxon>Bacteria</taxon>
        <taxon>Bacillati</taxon>
        <taxon>Bacillota</taxon>
        <taxon>Clostridia</taxon>
        <taxon>Eubacteriales</taxon>
        <taxon>Oscillospiraceae</taxon>
        <taxon>Anaerotruncus</taxon>
        <taxon>environmental samples</taxon>
    </lineage>
</organism>
<dbReference type="EMBL" id="CACRSL010000003">
    <property type="protein sequence ID" value="VYS75668.1"/>
    <property type="molecule type" value="Genomic_DNA"/>
</dbReference>
<reference evidence="2" key="1">
    <citation type="submission" date="2019-11" db="EMBL/GenBank/DDBJ databases">
        <authorList>
            <person name="Feng L."/>
        </authorList>
    </citation>
    <scope>NUCLEOTIDE SEQUENCE</scope>
    <source>
        <strain evidence="2">AundefinedLFYP135</strain>
    </source>
</reference>
<evidence type="ECO:0000313" key="2">
    <source>
        <dbReference type="EMBL" id="VYS75668.1"/>
    </source>
</evidence>
<accession>A0A6N2R5A5</accession>
<feature type="compositionally biased region" description="Basic and acidic residues" evidence="1">
    <location>
        <begin position="124"/>
        <end position="145"/>
    </location>
</feature>
<gene>
    <name evidence="2" type="ORF">AULFYP135_00217</name>
</gene>
<protein>
    <submittedName>
        <fullName evidence="2">Uncharacterized protein</fullName>
    </submittedName>
</protein>
<feature type="region of interest" description="Disordered" evidence="1">
    <location>
        <begin position="105"/>
        <end position="155"/>
    </location>
</feature>
<sequence>MYTEGYVKFFRSILAWEWYDDLPTCRLFIHLLLTVNLNGDVWHGVDIPAGSRVASLETLSREATLTKKQIRGSLDKLERAGCVARSHHGKITVITVLNWDKYQTRGHGGGQQKGTELGTIGARSGHDEGTRIRNKEIKKEKKEENSGCAASPSGLPEGFVSEEEYIAYLRR</sequence>
<name>A0A6N2R5A5_9FIRM</name>
<proteinExistence type="predicted"/>
<dbReference type="AlphaFoldDB" id="A0A6N2R5A5"/>